<name>A0A340X1Y0_LIPVE</name>
<evidence type="ECO:0000313" key="1">
    <source>
        <dbReference type="Proteomes" id="UP000265300"/>
    </source>
</evidence>
<reference evidence="2" key="1">
    <citation type="submission" date="2025-08" db="UniProtKB">
        <authorList>
            <consortium name="RefSeq"/>
        </authorList>
    </citation>
    <scope>IDENTIFICATION</scope>
</reference>
<dbReference type="GeneID" id="103089351"/>
<accession>A0A340X1Y0</accession>
<keyword evidence="1" id="KW-1185">Reference proteome</keyword>
<dbReference type="Proteomes" id="UP000265300">
    <property type="component" value="Unplaced"/>
</dbReference>
<dbReference type="KEGG" id="lve:103089351"/>
<protein>
    <submittedName>
        <fullName evidence="2">Uncharacterized protein LOC103089351</fullName>
    </submittedName>
</protein>
<evidence type="ECO:0000313" key="2">
    <source>
        <dbReference type="RefSeq" id="XP_007455316.1"/>
    </source>
</evidence>
<dbReference type="AlphaFoldDB" id="A0A340X1Y0"/>
<dbReference type="RefSeq" id="XP_007455316.1">
    <property type="nucleotide sequence ID" value="XM_007455254.1"/>
</dbReference>
<gene>
    <name evidence="2" type="primary">LOC103089351</name>
</gene>
<proteinExistence type="predicted"/>
<organism evidence="1 2">
    <name type="scientific">Lipotes vexillifer</name>
    <name type="common">Yangtze river dolphin</name>
    <dbReference type="NCBI Taxonomy" id="118797"/>
    <lineage>
        <taxon>Eukaryota</taxon>
        <taxon>Metazoa</taxon>
        <taxon>Chordata</taxon>
        <taxon>Craniata</taxon>
        <taxon>Vertebrata</taxon>
        <taxon>Euteleostomi</taxon>
        <taxon>Mammalia</taxon>
        <taxon>Eutheria</taxon>
        <taxon>Laurasiatheria</taxon>
        <taxon>Artiodactyla</taxon>
        <taxon>Whippomorpha</taxon>
        <taxon>Cetacea</taxon>
        <taxon>Odontoceti</taxon>
        <taxon>Lipotidae</taxon>
        <taxon>Lipotes</taxon>
    </lineage>
</organism>
<dbReference type="InParanoid" id="A0A340X1Y0"/>
<sequence length="100" mass="11493">MCDICPLYQRQRAVDLLMRQNLKSQANCPTSRCCCSSGIHTSCLQPAIFQMWLLKEFSMGYFTLTYSPGRNPPWLEEAEASFEVVVKEIDTYQINLNSMT</sequence>